<organism evidence="1 2">
    <name type="scientific">Ricinus communis</name>
    <name type="common">Castor bean</name>
    <dbReference type="NCBI Taxonomy" id="3988"/>
    <lineage>
        <taxon>Eukaryota</taxon>
        <taxon>Viridiplantae</taxon>
        <taxon>Streptophyta</taxon>
        <taxon>Embryophyta</taxon>
        <taxon>Tracheophyta</taxon>
        <taxon>Spermatophyta</taxon>
        <taxon>Magnoliopsida</taxon>
        <taxon>eudicotyledons</taxon>
        <taxon>Gunneridae</taxon>
        <taxon>Pentapetalae</taxon>
        <taxon>rosids</taxon>
        <taxon>fabids</taxon>
        <taxon>Malpighiales</taxon>
        <taxon>Euphorbiaceae</taxon>
        <taxon>Acalyphoideae</taxon>
        <taxon>Acalypheae</taxon>
        <taxon>Ricinus</taxon>
    </lineage>
</organism>
<gene>
    <name evidence="1" type="ORF">RCOM_1586620</name>
</gene>
<dbReference type="Proteomes" id="UP000008311">
    <property type="component" value="Unassembled WGS sequence"/>
</dbReference>
<protein>
    <submittedName>
        <fullName evidence="1">Uncharacterized protein</fullName>
    </submittedName>
</protein>
<evidence type="ECO:0000313" key="1">
    <source>
        <dbReference type="EMBL" id="EEF52247.1"/>
    </source>
</evidence>
<dbReference type="EMBL" id="EQ973772">
    <property type="protein sequence ID" value="EEF52247.1"/>
    <property type="molecule type" value="Genomic_DNA"/>
</dbReference>
<keyword evidence="2" id="KW-1185">Reference proteome</keyword>
<name>B9R6W7_RICCO</name>
<dbReference type="InParanoid" id="B9R6W7"/>
<dbReference type="AlphaFoldDB" id="B9R6W7"/>
<sequence>MFPSLRIRGASLASSQSSSVAIRMQEHLSNDAKNALATPFMNHIATPSSFPHPGEPWLDELRILPSSEFDRKLKNPVQFVEVVAAMNWKIQAVCSSQKRERQREREKL</sequence>
<reference evidence="2" key="1">
    <citation type="journal article" date="2010" name="Nat. Biotechnol.">
        <title>Draft genome sequence of the oilseed species Ricinus communis.</title>
        <authorList>
            <person name="Chan A.P."/>
            <person name="Crabtree J."/>
            <person name="Zhao Q."/>
            <person name="Lorenzi H."/>
            <person name="Orvis J."/>
            <person name="Puiu D."/>
            <person name="Melake-Berhan A."/>
            <person name="Jones K.M."/>
            <person name="Redman J."/>
            <person name="Chen G."/>
            <person name="Cahoon E.B."/>
            <person name="Gedil M."/>
            <person name="Stanke M."/>
            <person name="Haas B.J."/>
            <person name="Wortman J.R."/>
            <person name="Fraser-Liggett C.M."/>
            <person name="Ravel J."/>
            <person name="Rabinowicz P.D."/>
        </authorList>
    </citation>
    <scope>NUCLEOTIDE SEQUENCE [LARGE SCALE GENOMIC DNA]</scope>
    <source>
        <strain evidence="2">cv. Hale</strain>
    </source>
</reference>
<proteinExistence type="predicted"/>
<accession>B9R6W7</accession>
<evidence type="ECO:0000313" key="2">
    <source>
        <dbReference type="Proteomes" id="UP000008311"/>
    </source>
</evidence>